<evidence type="ECO:0000313" key="2">
    <source>
        <dbReference type="WBParaSite" id="PS1159_v2.g23027.t1"/>
    </source>
</evidence>
<reference evidence="2" key="1">
    <citation type="submission" date="2022-11" db="UniProtKB">
        <authorList>
            <consortium name="WormBaseParasite"/>
        </authorList>
    </citation>
    <scope>IDENTIFICATION</scope>
</reference>
<name>A0AC35G233_9BILA</name>
<accession>A0AC35G233</accession>
<dbReference type="Proteomes" id="UP000887580">
    <property type="component" value="Unplaced"/>
</dbReference>
<dbReference type="WBParaSite" id="PS1159_v2.g23027.t1">
    <property type="protein sequence ID" value="PS1159_v2.g23027.t1"/>
    <property type="gene ID" value="PS1159_v2.g23027"/>
</dbReference>
<proteinExistence type="predicted"/>
<evidence type="ECO:0000313" key="1">
    <source>
        <dbReference type="Proteomes" id="UP000887580"/>
    </source>
</evidence>
<organism evidence="1 2">
    <name type="scientific">Panagrolaimus sp. PS1159</name>
    <dbReference type="NCBI Taxonomy" id="55785"/>
    <lineage>
        <taxon>Eukaryota</taxon>
        <taxon>Metazoa</taxon>
        <taxon>Ecdysozoa</taxon>
        <taxon>Nematoda</taxon>
        <taxon>Chromadorea</taxon>
        <taxon>Rhabditida</taxon>
        <taxon>Tylenchina</taxon>
        <taxon>Panagrolaimomorpha</taxon>
        <taxon>Panagrolaimoidea</taxon>
        <taxon>Panagrolaimidae</taxon>
        <taxon>Panagrolaimus</taxon>
    </lineage>
</organism>
<sequence length="337" mass="38988">MSSTARTGGKIATQWRCNHCKKYLSSKRSYREHMNVHSERRPFQCDECEYAAASQMTLRRHRLRLHIPRSEWGYPCPYCSEVYMEPASYEQHVSRRHFGQSCTYGCPHQSCNFTSKSSRHFLEHISRHHMVIISSQSNMPPFPDNLAQDSIKASYYLIDDEIGSGYGKPPLEAEIRRYDDVLSLTTAKTRPKPNTKVKPANTVPTAKIVSPIPNQSRARRKITIEEEPKSLSTEISYEETEDVTEIEEIIYEEIPEIDEVVEEEHYYEIVDENGISVDNQFYEYDPEADYATEFIDESMDNEVVEIQEAVANKTSVQIDKNNEKRLLPDGQVDIDLD</sequence>
<protein>
    <submittedName>
        <fullName evidence="2">C2H2-type domain-containing protein</fullName>
    </submittedName>
</protein>